<dbReference type="AlphaFoldDB" id="W4KBE3"/>
<dbReference type="KEGG" id="hir:HETIRDRAFT_144228"/>
<protein>
    <submittedName>
        <fullName evidence="1">Uncharacterized protein</fullName>
    </submittedName>
</protein>
<reference evidence="1 2" key="1">
    <citation type="journal article" date="2012" name="New Phytol.">
        <title>Insight into trade-off between wood decay and parasitism from the genome of a fungal forest pathogen.</title>
        <authorList>
            <person name="Olson A."/>
            <person name="Aerts A."/>
            <person name="Asiegbu F."/>
            <person name="Belbahri L."/>
            <person name="Bouzid O."/>
            <person name="Broberg A."/>
            <person name="Canback B."/>
            <person name="Coutinho P.M."/>
            <person name="Cullen D."/>
            <person name="Dalman K."/>
            <person name="Deflorio G."/>
            <person name="van Diepen L.T."/>
            <person name="Dunand C."/>
            <person name="Duplessis S."/>
            <person name="Durling M."/>
            <person name="Gonthier P."/>
            <person name="Grimwood J."/>
            <person name="Fossdal C.G."/>
            <person name="Hansson D."/>
            <person name="Henrissat B."/>
            <person name="Hietala A."/>
            <person name="Himmelstrand K."/>
            <person name="Hoffmeister D."/>
            <person name="Hogberg N."/>
            <person name="James T.Y."/>
            <person name="Karlsson M."/>
            <person name="Kohler A."/>
            <person name="Kues U."/>
            <person name="Lee Y.H."/>
            <person name="Lin Y.C."/>
            <person name="Lind M."/>
            <person name="Lindquist E."/>
            <person name="Lombard V."/>
            <person name="Lucas S."/>
            <person name="Lunden K."/>
            <person name="Morin E."/>
            <person name="Murat C."/>
            <person name="Park J."/>
            <person name="Raffaello T."/>
            <person name="Rouze P."/>
            <person name="Salamov A."/>
            <person name="Schmutz J."/>
            <person name="Solheim H."/>
            <person name="Stahlberg J."/>
            <person name="Velez H."/>
            <person name="de Vries R.P."/>
            <person name="Wiebenga A."/>
            <person name="Woodward S."/>
            <person name="Yakovlev I."/>
            <person name="Garbelotto M."/>
            <person name="Martin F."/>
            <person name="Grigoriev I.V."/>
            <person name="Stenlid J."/>
        </authorList>
    </citation>
    <scope>NUCLEOTIDE SEQUENCE [LARGE SCALE GENOMIC DNA]</scope>
    <source>
        <strain evidence="1 2">TC 32-1</strain>
    </source>
</reference>
<feature type="non-terminal residue" evidence="1">
    <location>
        <position position="65"/>
    </location>
</feature>
<dbReference type="HOGENOM" id="CLU_2855881_0_0_1"/>
<dbReference type="RefSeq" id="XP_009545402.1">
    <property type="nucleotide sequence ID" value="XM_009547107.1"/>
</dbReference>
<accession>W4KBE3</accession>
<proteinExistence type="predicted"/>
<organism evidence="1 2">
    <name type="scientific">Heterobasidion irregulare (strain TC 32-1)</name>
    <dbReference type="NCBI Taxonomy" id="747525"/>
    <lineage>
        <taxon>Eukaryota</taxon>
        <taxon>Fungi</taxon>
        <taxon>Dikarya</taxon>
        <taxon>Basidiomycota</taxon>
        <taxon>Agaricomycotina</taxon>
        <taxon>Agaricomycetes</taxon>
        <taxon>Russulales</taxon>
        <taxon>Bondarzewiaceae</taxon>
        <taxon>Heterobasidion</taxon>
        <taxon>Heterobasidion annosum species complex</taxon>
    </lineage>
</organism>
<evidence type="ECO:0000313" key="2">
    <source>
        <dbReference type="Proteomes" id="UP000030671"/>
    </source>
</evidence>
<name>W4KBE3_HETIT</name>
<gene>
    <name evidence="1" type="ORF">HETIRDRAFT_144228</name>
</gene>
<dbReference type="Proteomes" id="UP000030671">
    <property type="component" value="Unassembled WGS sequence"/>
</dbReference>
<dbReference type="InParanoid" id="W4KBE3"/>
<dbReference type="EMBL" id="KI925457">
    <property type="protein sequence ID" value="ETW83118.1"/>
    <property type="molecule type" value="Genomic_DNA"/>
</dbReference>
<sequence>MFDVRTSEQPACPPWQPGNFEGACFNVVTAVEAPARPCQLRPVKSGYGVMAESGHRKTPRTLMAR</sequence>
<dbReference type="GeneID" id="20667042"/>
<keyword evidence="2" id="KW-1185">Reference proteome</keyword>
<evidence type="ECO:0000313" key="1">
    <source>
        <dbReference type="EMBL" id="ETW83118.1"/>
    </source>
</evidence>